<dbReference type="EMBL" id="KV454016">
    <property type="protein sequence ID" value="ODV94318.1"/>
    <property type="molecule type" value="Genomic_DNA"/>
</dbReference>
<evidence type="ECO:0000313" key="4">
    <source>
        <dbReference type="EMBL" id="ODV94318.1"/>
    </source>
</evidence>
<dbReference type="PROSITE" id="PS50076">
    <property type="entry name" value="DNAJ_2"/>
    <property type="match status" value="1"/>
</dbReference>
<dbReference type="InterPro" id="IPR036869">
    <property type="entry name" value="J_dom_sf"/>
</dbReference>
<feature type="region of interest" description="Disordered" evidence="2">
    <location>
        <begin position="191"/>
        <end position="212"/>
    </location>
</feature>
<dbReference type="AlphaFoldDB" id="A0A1E4TRM0"/>
<name>A0A1E4TRM0_PACTA</name>
<evidence type="ECO:0000256" key="1">
    <source>
        <dbReference type="SAM" id="Coils"/>
    </source>
</evidence>
<feature type="coiled-coil region" evidence="1">
    <location>
        <begin position="137"/>
        <end position="181"/>
    </location>
</feature>
<gene>
    <name evidence="4" type="ORF">PACTADRAFT_86509</name>
</gene>
<dbReference type="PANTHER" id="PTHR46620">
    <property type="entry name" value="J DOMAIN-CONTAINING PROTEIN SPF31"/>
    <property type="match status" value="1"/>
</dbReference>
<evidence type="ECO:0000256" key="2">
    <source>
        <dbReference type="SAM" id="MobiDB-lite"/>
    </source>
</evidence>
<dbReference type="InterPro" id="IPR001623">
    <property type="entry name" value="DnaJ_domain"/>
</dbReference>
<feature type="domain" description="J" evidence="3">
    <location>
        <begin position="35"/>
        <end position="99"/>
    </location>
</feature>
<accession>A0A1E4TRM0</accession>
<dbReference type="PRINTS" id="PR00625">
    <property type="entry name" value="JDOMAIN"/>
</dbReference>
<dbReference type="SMART" id="SM00271">
    <property type="entry name" value="DnaJ"/>
    <property type="match status" value="1"/>
</dbReference>
<dbReference type="Gene3D" id="1.10.287.110">
    <property type="entry name" value="DnaJ domain"/>
    <property type="match status" value="1"/>
</dbReference>
<dbReference type="CDD" id="cd06257">
    <property type="entry name" value="DnaJ"/>
    <property type="match status" value="1"/>
</dbReference>
<dbReference type="SUPFAM" id="SSF46565">
    <property type="entry name" value="Chaperone J-domain"/>
    <property type="match status" value="1"/>
</dbReference>
<dbReference type="Pfam" id="PF00226">
    <property type="entry name" value="DnaJ"/>
    <property type="match status" value="1"/>
</dbReference>
<organism evidence="4 5">
    <name type="scientific">Pachysolen tannophilus NRRL Y-2460</name>
    <dbReference type="NCBI Taxonomy" id="669874"/>
    <lineage>
        <taxon>Eukaryota</taxon>
        <taxon>Fungi</taxon>
        <taxon>Dikarya</taxon>
        <taxon>Ascomycota</taxon>
        <taxon>Saccharomycotina</taxon>
        <taxon>Pichiomycetes</taxon>
        <taxon>Pachysolenaceae</taxon>
        <taxon>Pachysolen</taxon>
    </lineage>
</organism>
<keyword evidence="5" id="KW-1185">Reference proteome</keyword>
<dbReference type="PANTHER" id="PTHR46620:SF1">
    <property type="entry name" value="J DOMAIN-CONTAINING PROTEIN SPF31"/>
    <property type="match status" value="1"/>
</dbReference>
<proteinExistence type="predicted"/>
<sequence>MGEENNDIEKILSEEQNELIKDKEINRILSCFRLDSYSVLDLQPGCSESDIKKVYRKKSLLIHPDKTKNARAPDAFDLLKKAQNDLSNEETRMKLDNKFTEARRVLIKEKNWSVDDDRLKSQSFLKEWREKVKDLIIDEQLIKKLQLKQQMEEEGREKQRLEEITQERKVKQDLKKKWEDTRDERVHNWRNYTKGIEKKKSKKKNAQKKVLV</sequence>
<keyword evidence="1" id="KW-0175">Coiled coil</keyword>
<feature type="compositionally biased region" description="Basic residues" evidence="2">
    <location>
        <begin position="197"/>
        <end position="212"/>
    </location>
</feature>
<dbReference type="Proteomes" id="UP000094236">
    <property type="component" value="Unassembled WGS sequence"/>
</dbReference>
<evidence type="ECO:0000259" key="3">
    <source>
        <dbReference type="PROSITE" id="PS50076"/>
    </source>
</evidence>
<reference evidence="5" key="1">
    <citation type="submission" date="2016-05" db="EMBL/GenBank/DDBJ databases">
        <title>Comparative genomics of biotechnologically important yeasts.</title>
        <authorList>
            <consortium name="DOE Joint Genome Institute"/>
            <person name="Riley R."/>
            <person name="Haridas S."/>
            <person name="Wolfe K.H."/>
            <person name="Lopes M.R."/>
            <person name="Hittinger C.T."/>
            <person name="Goker M."/>
            <person name="Salamov A."/>
            <person name="Wisecaver J."/>
            <person name="Long T.M."/>
            <person name="Aerts A.L."/>
            <person name="Barry K."/>
            <person name="Choi C."/>
            <person name="Clum A."/>
            <person name="Coughlan A.Y."/>
            <person name="Deshpande S."/>
            <person name="Douglass A.P."/>
            <person name="Hanson S.J."/>
            <person name="Klenk H.-P."/>
            <person name="Labutti K."/>
            <person name="Lapidus A."/>
            <person name="Lindquist E."/>
            <person name="Lipzen A."/>
            <person name="Meier-Kolthoff J.P."/>
            <person name="Ohm R.A."/>
            <person name="Otillar R.P."/>
            <person name="Pangilinan J."/>
            <person name="Peng Y."/>
            <person name="Rokas A."/>
            <person name="Rosa C.A."/>
            <person name="Scheuner C."/>
            <person name="Sibirny A.A."/>
            <person name="Slot J.C."/>
            <person name="Stielow J.B."/>
            <person name="Sun H."/>
            <person name="Kurtzman C.P."/>
            <person name="Blackwell M."/>
            <person name="Grigoriev I.V."/>
            <person name="Jeffries T.W."/>
        </authorList>
    </citation>
    <scope>NUCLEOTIDE SEQUENCE [LARGE SCALE GENOMIC DNA]</scope>
    <source>
        <strain evidence="5">NRRL Y-2460</strain>
    </source>
</reference>
<protein>
    <recommendedName>
        <fullName evidence="3">J domain-containing protein</fullName>
    </recommendedName>
</protein>
<evidence type="ECO:0000313" key="5">
    <source>
        <dbReference type="Proteomes" id="UP000094236"/>
    </source>
</evidence>
<dbReference type="STRING" id="669874.A0A1E4TRM0"/>
<dbReference type="OrthoDB" id="342454at2759"/>